<accession>A0A136IPM0</accession>
<sequence length="421" mass="46307">MFFKSVTVAAGLLAVAQVASAAPVSASAAAGTCKPKRNVELGPRPEYLVNDMDDSPLKQKLLTCLEKEAKTTRFSVGHRGGSVMQFPEETKEAYIAGTRMGAGIQECDSAFTKDKQLVCRHAQCDLHTTTNILLIPELAAKCTTPFEPAAAGKPAKAKCCTSDITLAEFKTLCGKMDSFNATATSPQDYQGGVAPWRTTLYNAQCPEVLSHRDFITLVDSQGLDFTTELKAPEVPMPFDNGTYTYDMYRQQLIDDYKAAGIAPSRVWPQSFVYADILYWLEKEPEFAKQAVLLDNMGETAELLVGATANLTKYKEDGVKWLAPPLPYLISTDANDKYVPSAYGLRAKELGFDIITWSLERSGPLKQAAAKKDYYYQYMLNGTKKDGNMYEMIDVMAQQIGIKGIFSDWSATVTLYANCFGL</sequence>
<evidence type="ECO:0000256" key="4">
    <source>
        <dbReference type="ARBA" id="ARBA00022798"/>
    </source>
</evidence>
<evidence type="ECO:0000256" key="1">
    <source>
        <dbReference type="ARBA" id="ARBA00007277"/>
    </source>
</evidence>
<feature type="chain" id="PRO_5007292926" description="glycerophosphodiester phosphodiesterase" evidence="7">
    <location>
        <begin position="22"/>
        <end position="421"/>
    </location>
</feature>
<comment type="similarity">
    <text evidence="1">Belongs to the glycerophosphoryl diester phosphodiesterase family.</text>
</comment>
<evidence type="ECO:0000256" key="7">
    <source>
        <dbReference type="SAM" id="SignalP"/>
    </source>
</evidence>
<dbReference type="PANTHER" id="PTHR43620:SF7">
    <property type="entry name" value="GLYCEROPHOSPHODIESTER PHOSPHODIESTERASE GDPD5-RELATED"/>
    <property type="match status" value="1"/>
</dbReference>
<comment type="catalytic activity">
    <reaction evidence="6">
        <text>a sn-glycero-3-phosphodiester + H2O = an alcohol + sn-glycerol 3-phosphate + H(+)</text>
        <dbReference type="Rhea" id="RHEA:12969"/>
        <dbReference type="ChEBI" id="CHEBI:15377"/>
        <dbReference type="ChEBI" id="CHEBI:15378"/>
        <dbReference type="ChEBI" id="CHEBI:30879"/>
        <dbReference type="ChEBI" id="CHEBI:57597"/>
        <dbReference type="ChEBI" id="CHEBI:83408"/>
        <dbReference type="EC" id="3.1.4.46"/>
    </reaction>
</comment>
<dbReference type="SUPFAM" id="SSF51695">
    <property type="entry name" value="PLC-like phosphodiesterases"/>
    <property type="match status" value="1"/>
</dbReference>
<keyword evidence="10" id="KW-1185">Reference proteome</keyword>
<name>A0A136IPM0_9PEZI</name>
<keyword evidence="3 7" id="KW-0732">Signal</keyword>
<dbReference type="PANTHER" id="PTHR43620">
    <property type="entry name" value="GLYCEROPHOSPHORYL DIESTER PHOSPHODIESTERASE"/>
    <property type="match status" value="1"/>
</dbReference>
<dbReference type="FunFam" id="3.20.20.190:FF:000040">
    <property type="entry name" value="Glycerophosphoryl diester phosphodiesterase family protein"/>
    <property type="match status" value="1"/>
</dbReference>
<evidence type="ECO:0000256" key="3">
    <source>
        <dbReference type="ARBA" id="ARBA00022729"/>
    </source>
</evidence>
<protein>
    <recommendedName>
        <fullName evidence="2">glycerophosphodiester phosphodiesterase</fullName>
        <ecNumber evidence="2">3.1.4.46</ecNumber>
    </recommendedName>
</protein>
<dbReference type="PROSITE" id="PS51704">
    <property type="entry name" value="GP_PDE"/>
    <property type="match status" value="1"/>
</dbReference>
<dbReference type="AlphaFoldDB" id="A0A136IPM0"/>
<evidence type="ECO:0000313" key="10">
    <source>
        <dbReference type="Proteomes" id="UP000070501"/>
    </source>
</evidence>
<gene>
    <name evidence="9" type="ORF">Micbo1qcDRAFT_218617</name>
</gene>
<feature type="signal peptide" evidence="7">
    <location>
        <begin position="1"/>
        <end position="21"/>
    </location>
</feature>
<evidence type="ECO:0000313" key="9">
    <source>
        <dbReference type="EMBL" id="KXJ86854.1"/>
    </source>
</evidence>
<reference evidence="10" key="1">
    <citation type="submission" date="2016-02" db="EMBL/GenBank/DDBJ databases">
        <title>Draft genome sequence of Microdochium bolleyi, a fungal endophyte of beachgrass.</title>
        <authorList>
            <consortium name="DOE Joint Genome Institute"/>
            <person name="David A.S."/>
            <person name="May G."/>
            <person name="Haridas S."/>
            <person name="Lim J."/>
            <person name="Wang M."/>
            <person name="Labutti K."/>
            <person name="Lipzen A."/>
            <person name="Barry K."/>
            <person name="Grigoriev I.V."/>
        </authorList>
    </citation>
    <scope>NUCLEOTIDE SEQUENCE [LARGE SCALE GENOMIC DNA]</scope>
    <source>
        <strain evidence="10">J235TASD1</strain>
    </source>
</reference>
<evidence type="ECO:0000256" key="6">
    <source>
        <dbReference type="ARBA" id="ARBA00047512"/>
    </source>
</evidence>
<dbReference type="OrthoDB" id="1058301at2759"/>
<dbReference type="EMBL" id="KQ964265">
    <property type="protein sequence ID" value="KXJ86854.1"/>
    <property type="molecule type" value="Genomic_DNA"/>
</dbReference>
<dbReference type="GO" id="GO:0006629">
    <property type="term" value="P:lipid metabolic process"/>
    <property type="evidence" value="ECO:0007669"/>
    <property type="project" value="InterPro"/>
</dbReference>
<dbReference type="InterPro" id="IPR017946">
    <property type="entry name" value="PLC-like_Pdiesterase_TIM-brl"/>
</dbReference>
<keyword evidence="4" id="KW-0319">Glycerol metabolism</keyword>
<proteinExistence type="inferred from homology"/>
<evidence type="ECO:0000259" key="8">
    <source>
        <dbReference type="PROSITE" id="PS51704"/>
    </source>
</evidence>
<dbReference type="Gene3D" id="3.20.20.190">
    <property type="entry name" value="Phosphatidylinositol (PI) phosphodiesterase"/>
    <property type="match status" value="1"/>
</dbReference>
<dbReference type="GO" id="GO:0008889">
    <property type="term" value="F:glycerophosphodiester phosphodiesterase activity"/>
    <property type="evidence" value="ECO:0007669"/>
    <property type="project" value="UniProtKB-EC"/>
</dbReference>
<dbReference type="Pfam" id="PF03009">
    <property type="entry name" value="GDPD"/>
    <property type="match status" value="1"/>
</dbReference>
<feature type="domain" description="GP-PDE" evidence="8">
    <location>
        <begin position="73"/>
        <end position="399"/>
    </location>
</feature>
<evidence type="ECO:0000256" key="2">
    <source>
        <dbReference type="ARBA" id="ARBA00012247"/>
    </source>
</evidence>
<dbReference type="GO" id="GO:0006071">
    <property type="term" value="P:glycerol metabolic process"/>
    <property type="evidence" value="ECO:0007669"/>
    <property type="project" value="UniProtKB-KW"/>
</dbReference>
<dbReference type="InParanoid" id="A0A136IPM0"/>
<dbReference type="STRING" id="196109.A0A136IPM0"/>
<dbReference type="Proteomes" id="UP000070501">
    <property type="component" value="Unassembled WGS sequence"/>
</dbReference>
<evidence type="ECO:0000256" key="5">
    <source>
        <dbReference type="ARBA" id="ARBA00022801"/>
    </source>
</evidence>
<keyword evidence="5" id="KW-0378">Hydrolase</keyword>
<organism evidence="9 10">
    <name type="scientific">Microdochium bolleyi</name>
    <dbReference type="NCBI Taxonomy" id="196109"/>
    <lineage>
        <taxon>Eukaryota</taxon>
        <taxon>Fungi</taxon>
        <taxon>Dikarya</taxon>
        <taxon>Ascomycota</taxon>
        <taxon>Pezizomycotina</taxon>
        <taxon>Sordariomycetes</taxon>
        <taxon>Xylariomycetidae</taxon>
        <taxon>Xylariales</taxon>
        <taxon>Microdochiaceae</taxon>
        <taxon>Microdochium</taxon>
    </lineage>
</organism>
<dbReference type="InterPro" id="IPR030395">
    <property type="entry name" value="GP_PDE_dom"/>
</dbReference>
<dbReference type="EC" id="3.1.4.46" evidence="2"/>